<name>A0ABU6UFJ1_9FABA</name>
<accession>A0ABU6UFJ1</accession>
<proteinExistence type="predicted"/>
<dbReference type="PANTHER" id="PTHR47481">
    <property type="match status" value="1"/>
</dbReference>
<comment type="caution">
    <text evidence="2">The sequence shown here is derived from an EMBL/GenBank/DDBJ whole genome shotgun (WGS) entry which is preliminary data.</text>
</comment>
<evidence type="ECO:0000256" key="1">
    <source>
        <dbReference type="SAM" id="MobiDB-lite"/>
    </source>
</evidence>
<feature type="compositionally biased region" description="Low complexity" evidence="1">
    <location>
        <begin position="176"/>
        <end position="220"/>
    </location>
</feature>
<feature type="region of interest" description="Disordered" evidence="1">
    <location>
        <begin position="173"/>
        <end position="235"/>
    </location>
</feature>
<protein>
    <recommendedName>
        <fullName evidence="4">Retrotransposon Copia-like N-terminal domain-containing protein</fullName>
    </recommendedName>
</protein>
<dbReference type="PANTHER" id="PTHR47481:SF31">
    <property type="entry name" value="OS01G0873500 PROTEIN"/>
    <property type="match status" value="1"/>
</dbReference>
<gene>
    <name evidence="2" type="ORF">PIB30_047783</name>
</gene>
<evidence type="ECO:0008006" key="4">
    <source>
        <dbReference type="Google" id="ProtNLM"/>
    </source>
</evidence>
<sequence length="246" mass="27802">MAEIINEPNPSAAATIQNTNNQKPLAIPLSDKLTSDNFLTWRYQAIQTISGQKLQHHLEKEKVPTQYASTADKEARKEIQTYQDWRVYDYNVNAWLAKIRQLQLQLKTVKKIGSSVDYLLQIKKTIILSITSVNTNGPDLSIPDLEALLMDEEELIERLKKPDSSMVQVDVTQTANSGQRNSNSKNSSNNWNNNNNNNNNWNQNTNWNDNNNDKGNSGNSGRIGRGGGRNINWGIGEIYTPMSDLR</sequence>
<evidence type="ECO:0000313" key="2">
    <source>
        <dbReference type="EMBL" id="MED6160042.1"/>
    </source>
</evidence>
<dbReference type="EMBL" id="JASCZI010121137">
    <property type="protein sequence ID" value="MED6160042.1"/>
    <property type="molecule type" value="Genomic_DNA"/>
</dbReference>
<keyword evidence="3" id="KW-1185">Reference proteome</keyword>
<dbReference type="Proteomes" id="UP001341840">
    <property type="component" value="Unassembled WGS sequence"/>
</dbReference>
<organism evidence="2 3">
    <name type="scientific">Stylosanthes scabra</name>
    <dbReference type="NCBI Taxonomy" id="79078"/>
    <lineage>
        <taxon>Eukaryota</taxon>
        <taxon>Viridiplantae</taxon>
        <taxon>Streptophyta</taxon>
        <taxon>Embryophyta</taxon>
        <taxon>Tracheophyta</taxon>
        <taxon>Spermatophyta</taxon>
        <taxon>Magnoliopsida</taxon>
        <taxon>eudicotyledons</taxon>
        <taxon>Gunneridae</taxon>
        <taxon>Pentapetalae</taxon>
        <taxon>rosids</taxon>
        <taxon>fabids</taxon>
        <taxon>Fabales</taxon>
        <taxon>Fabaceae</taxon>
        <taxon>Papilionoideae</taxon>
        <taxon>50 kb inversion clade</taxon>
        <taxon>dalbergioids sensu lato</taxon>
        <taxon>Dalbergieae</taxon>
        <taxon>Pterocarpus clade</taxon>
        <taxon>Stylosanthes</taxon>
    </lineage>
</organism>
<reference evidence="2 3" key="1">
    <citation type="journal article" date="2023" name="Plants (Basel)">
        <title>Bridging the Gap: Combining Genomics and Transcriptomics Approaches to Understand Stylosanthes scabra, an Orphan Legume from the Brazilian Caatinga.</title>
        <authorList>
            <person name="Ferreira-Neto J.R.C."/>
            <person name="da Silva M.D."/>
            <person name="Binneck E."/>
            <person name="de Melo N.F."/>
            <person name="da Silva R.H."/>
            <person name="de Melo A.L.T.M."/>
            <person name="Pandolfi V."/>
            <person name="Bustamante F.O."/>
            <person name="Brasileiro-Vidal A.C."/>
            <person name="Benko-Iseppon A.M."/>
        </authorList>
    </citation>
    <scope>NUCLEOTIDE SEQUENCE [LARGE SCALE GENOMIC DNA]</scope>
    <source>
        <tissue evidence="2">Leaves</tissue>
    </source>
</reference>
<evidence type="ECO:0000313" key="3">
    <source>
        <dbReference type="Proteomes" id="UP001341840"/>
    </source>
</evidence>